<keyword evidence="2" id="KW-0436">Ligase</keyword>
<dbReference type="EMBL" id="JZWV01000483">
    <property type="protein sequence ID" value="KJY31555.1"/>
    <property type="molecule type" value="Genomic_DNA"/>
</dbReference>
<evidence type="ECO:0000313" key="8">
    <source>
        <dbReference type="EMBL" id="KJY31555.1"/>
    </source>
</evidence>
<evidence type="ECO:0000259" key="7">
    <source>
        <dbReference type="Pfam" id="PF13193"/>
    </source>
</evidence>
<feature type="domain" description="AMP-binding enzyme C-terminal" evidence="7">
    <location>
        <begin position="460"/>
        <end position="538"/>
    </location>
</feature>
<sequence length="557" mass="60078">MTGNDPKATAAFRAARDILLETRTDLDRAHRLFSWPRLERFNWALDWFDVTAAGNRRTAVRVLGPDGEESVSFQDLAARSDQVASWLRTNGVRRGDRLLVCLNNGVALWETILAGIKLGAVLVPTYPSAPAGDLADRIRRAGVRHVVTEPELTPKFREVPGSWTPLCTGTAPPGWVPYEESREQPGGFEPDAATGADDPLFCYFTSGTTSLPKMVVHTHTSYPVGHLSGMYWNGVRPGDVHLNISAPGWAKHAWSSLFVPFNAEASLVVFRDPAPHPERILTALREAGVSTFCAPPTVWRGMVAAGLGARPAGLREATSAGEPLDASLIDPVRAAWGVWLRDGYGQTETTCQVGNPPGRVPEPGAMGRPMPGYRIRVVDEVTGRDVGPGRAGQLCVDLEERPAGIMAGYLGDEERTAEAFAGGLYHTGDLVTVSPSGAISYRGRDDDMFKSFDHRIAPLELETAILGHPAVAQAAVVPVPHEEGLFVPKAFVVPASGWEPDASSARAILTHAATVLPPEKMIRVVHFTDSLPLTISGKVQRSVLRDRPVNGGREFAV</sequence>
<dbReference type="PANTHER" id="PTHR43605:SF10">
    <property type="entry name" value="ACYL-COA SYNTHETASE MEDIUM CHAIN FAMILY MEMBER 3"/>
    <property type="match status" value="1"/>
</dbReference>
<evidence type="ECO:0000256" key="1">
    <source>
        <dbReference type="ARBA" id="ARBA00006432"/>
    </source>
</evidence>
<dbReference type="InterPro" id="IPR045851">
    <property type="entry name" value="AMP-bd_C_sf"/>
</dbReference>
<feature type="region of interest" description="Disordered" evidence="5">
    <location>
        <begin position="348"/>
        <end position="368"/>
    </location>
</feature>
<evidence type="ECO:0000256" key="3">
    <source>
        <dbReference type="ARBA" id="ARBA00022741"/>
    </source>
</evidence>
<dbReference type="Gene3D" id="3.40.50.12780">
    <property type="entry name" value="N-terminal domain of ligase-like"/>
    <property type="match status" value="1"/>
</dbReference>
<evidence type="ECO:0000256" key="4">
    <source>
        <dbReference type="ARBA" id="ARBA00022840"/>
    </source>
</evidence>
<dbReference type="InterPro" id="IPR042099">
    <property type="entry name" value="ANL_N_sf"/>
</dbReference>
<dbReference type="Pfam" id="PF13193">
    <property type="entry name" value="AMP-binding_C"/>
    <property type="match status" value="1"/>
</dbReference>
<reference evidence="8 9" key="1">
    <citation type="submission" date="2015-02" db="EMBL/GenBank/DDBJ databases">
        <authorList>
            <person name="Ju K.-S."/>
            <person name="Doroghazi J.R."/>
            <person name="Metcalf W."/>
        </authorList>
    </citation>
    <scope>NUCLEOTIDE SEQUENCE [LARGE SCALE GENOMIC DNA]</scope>
    <source>
        <strain evidence="8 9">NRRL ISP-5550</strain>
    </source>
</reference>
<dbReference type="InterPro" id="IPR051087">
    <property type="entry name" value="Mitochondrial_ACSM"/>
</dbReference>
<dbReference type="AlphaFoldDB" id="A0A0F4JBJ2"/>
<accession>A0A0F4JBJ2</accession>
<evidence type="ECO:0000313" key="9">
    <source>
        <dbReference type="Proteomes" id="UP000033551"/>
    </source>
</evidence>
<keyword evidence="3" id="KW-0547">Nucleotide-binding</keyword>
<evidence type="ECO:0000259" key="6">
    <source>
        <dbReference type="Pfam" id="PF00501"/>
    </source>
</evidence>
<dbReference type="GO" id="GO:0005524">
    <property type="term" value="F:ATP binding"/>
    <property type="evidence" value="ECO:0007669"/>
    <property type="project" value="UniProtKB-KW"/>
</dbReference>
<dbReference type="PATRIC" id="fig|68223.7.peg.8112"/>
<comment type="caution">
    <text evidence="8">The sequence shown here is derived from an EMBL/GenBank/DDBJ whole genome shotgun (WGS) entry which is preliminary data.</text>
</comment>
<evidence type="ECO:0000256" key="2">
    <source>
        <dbReference type="ARBA" id="ARBA00022598"/>
    </source>
</evidence>
<keyword evidence="9" id="KW-1185">Reference proteome</keyword>
<comment type="similarity">
    <text evidence="1">Belongs to the ATP-dependent AMP-binding enzyme family.</text>
</comment>
<keyword evidence="4" id="KW-0067">ATP-binding</keyword>
<proteinExistence type="inferred from homology"/>
<dbReference type="OrthoDB" id="9803968at2"/>
<gene>
    <name evidence="8" type="ORF">VR44_17845</name>
</gene>
<evidence type="ECO:0000256" key="5">
    <source>
        <dbReference type="SAM" id="MobiDB-lite"/>
    </source>
</evidence>
<dbReference type="GO" id="GO:0004321">
    <property type="term" value="F:fatty-acyl-CoA synthase activity"/>
    <property type="evidence" value="ECO:0007669"/>
    <property type="project" value="TreeGrafter"/>
</dbReference>
<organism evidence="8 9">
    <name type="scientific">Streptomyces katrae</name>
    <dbReference type="NCBI Taxonomy" id="68223"/>
    <lineage>
        <taxon>Bacteria</taxon>
        <taxon>Bacillati</taxon>
        <taxon>Actinomycetota</taxon>
        <taxon>Actinomycetes</taxon>
        <taxon>Kitasatosporales</taxon>
        <taxon>Streptomycetaceae</taxon>
        <taxon>Streptomyces</taxon>
    </lineage>
</organism>
<dbReference type="SUPFAM" id="SSF56801">
    <property type="entry name" value="Acetyl-CoA synthetase-like"/>
    <property type="match status" value="1"/>
</dbReference>
<dbReference type="GO" id="GO:0015645">
    <property type="term" value="F:fatty acid ligase activity"/>
    <property type="evidence" value="ECO:0007669"/>
    <property type="project" value="TreeGrafter"/>
</dbReference>
<feature type="domain" description="AMP-dependent synthetase/ligase" evidence="6">
    <location>
        <begin position="56"/>
        <end position="410"/>
    </location>
</feature>
<dbReference type="Pfam" id="PF00501">
    <property type="entry name" value="AMP-binding"/>
    <property type="match status" value="1"/>
</dbReference>
<dbReference type="InterPro" id="IPR025110">
    <property type="entry name" value="AMP-bd_C"/>
</dbReference>
<dbReference type="InterPro" id="IPR000873">
    <property type="entry name" value="AMP-dep_synth/lig_dom"/>
</dbReference>
<name>A0A0F4JBJ2_9ACTN</name>
<dbReference type="GO" id="GO:0006637">
    <property type="term" value="P:acyl-CoA metabolic process"/>
    <property type="evidence" value="ECO:0007669"/>
    <property type="project" value="TreeGrafter"/>
</dbReference>
<dbReference type="RefSeq" id="WP_045948510.1">
    <property type="nucleotide sequence ID" value="NZ_JZWV01000483.1"/>
</dbReference>
<dbReference type="Proteomes" id="UP000033551">
    <property type="component" value="Unassembled WGS sequence"/>
</dbReference>
<dbReference type="Gene3D" id="3.30.300.30">
    <property type="match status" value="1"/>
</dbReference>
<dbReference type="GO" id="GO:0006633">
    <property type="term" value="P:fatty acid biosynthetic process"/>
    <property type="evidence" value="ECO:0007669"/>
    <property type="project" value="TreeGrafter"/>
</dbReference>
<protein>
    <submittedName>
        <fullName evidence="8">AMP-dependent synthetase</fullName>
    </submittedName>
</protein>
<dbReference type="GO" id="GO:0016405">
    <property type="term" value="F:CoA-ligase activity"/>
    <property type="evidence" value="ECO:0007669"/>
    <property type="project" value="UniProtKB-ARBA"/>
</dbReference>
<dbReference type="PANTHER" id="PTHR43605">
    <property type="entry name" value="ACYL-COENZYME A SYNTHETASE"/>
    <property type="match status" value="1"/>
</dbReference>